<feature type="region of interest" description="Disordered" evidence="1">
    <location>
        <begin position="19"/>
        <end position="42"/>
    </location>
</feature>
<dbReference type="AlphaFoldDB" id="A0AAV1QNH7"/>
<organism evidence="2 3">
    <name type="scientific">Scomber scombrus</name>
    <name type="common">Atlantic mackerel</name>
    <name type="synonym">Scomber vernalis</name>
    <dbReference type="NCBI Taxonomy" id="13677"/>
    <lineage>
        <taxon>Eukaryota</taxon>
        <taxon>Metazoa</taxon>
        <taxon>Chordata</taxon>
        <taxon>Craniata</taxon>
        <taxon>Vertebrata</taxon>
        <taxon>Euteleostomi</taxon>
        <taxon>Actinopterygii</taxon>
        <taxon>Neopterygii</taxon>
        <taxon>Teleostei</taxon>
        <taxon>Neoteleostei</taxon>
        <taxon>Acanthomorphata</taxon>
        <taxon>Pelagiaria</taxon>
        <taxon>Scombriformes</taxon>
        <taxon>Scombridae</taxon>
        <taxon>Scomber</taxon>
    </lineage>
</organism>
<evidence type="ECO:0000313" key="3">
    <source>
        <dbReference type="Proteomes" id="UP001314229"/>
    </source>
</evidence>
<evidence type="ECO:0000256" key="1">
    <source>
        <dbReference type="SAM" id="MobiDB-lite"/>
    </source>
</evidence>
<evidence type="ECO:0000313" key="2">
    <source>
        <dbReference type="EMBL" id="CAK6984955.1"/>
    </source>
</evidence>
<keyword evidence="3" id="KW-1185">Reference proteome</keyword>
<dbReference type="Proteomes" id="UP001314229">
    <property type="component" value="Unassembled WGS sequence"/>
</dbReference>
<gene>
    <name evidence="2" type="ORF">FSCOSCO3_A024363</name>
</gene>
<comment type="caution">
    <text evidence="2">The sequence shown here is derived from an EMBL/GenBank/DDBJ whole genome shotgun (WGS) entry which is preliminary data.</text>
</comment>
<dbReference type="EMBL" id="CAWUFR010002728">
    <property type="protein sequence ID" value="CAK6984955.1"/>
    <property type="molecule type" value="Genomic_DNA"/>
</dbReference>
<name>A0AAV1QNH7_SCOSC</name>
<sequence>MPADFTTEPLIDKDFKCESLSSSETGRRNENENEDHKLDFQDLRDLNEDDDGLGGIKCRRSSLARRIANSSGYVGDRIKCVTTELYADSRRERCRQDF</sequence>
<reference evidence="2 3" key="1">
    <citation type="submission" date="2024-01" db="EMBL/GenBank/DDBJ databases">
        <authorList>
            <person name="Alioto T."/>
            <person name="Alioto T."/>
            <person name="Gomez Garrido J."/>
        </authorList>
    </citation>
    <scope>NUCLEOTIDE SEQUENCE [LARGE SCALE GENOMIC DNA]</scope>
</reference>
<protein>
    <submittedName>
        <fullName evidence="2">BCL-6 corepressor-like isoform X3</fullName>
    </submittedName>
</protein>
<feature type="compositionally biased region" description="Basic and acidic residues" evidence="1">
    <location>
        <begin position="25"/>
        <end position="42"/>
    </location>
</feature>
<accession>A0AAV1QNH7</accession>
<proteinExistence type="predicted"/>